<dbReference type="EMBL" id="CAJNOT010001430">
    <property type="protein sequence ID" value="CAF1198186.1"/>
    <property type="molecule type" value="Genomic_DNA"/>
</dbReference>
<name>A0A819A318_9BILA</name>
<reference evidence="2" key="1">
    <citation type="submission" date="2021-02" db="EMBL/GenBank/DDBJ databases">
        <authorList>
            <person name="Nowell W R."/>
        </authorList>
    </citation>
    <scope>NUCLEOTIDE SEQUENCE</scope>
</reference>
<accession>A0A819A318</accession>
<dbReference type="SUPFAM" id="SSF46689">
    <property type="entry name" value="Homeodomain-like"/>
    <property type="match status" value="1"/>
</dbReference>
<dbReference type="EMBL" id="CAJOBD010001244">
    <property type="protein sequence ID" value="CAF3777639.1"/>
    <property type="molecule type" value="Genomic_DNA"/>
</dbReference>
<sequence>MVYLELPKVEKHLTNEQLQYLRQYYIMNNIPEMIEIEILAKQWNINDFDFHMNLSDWFFCQHVTEQELEQRRPEATRAPA</sequence>
<gene>
    <name evidence="2" type="ORF">JBS370_LOCUS14049</name>
    <name evidence="1" type="ORF">ZHD862_LOCUS22694</name>
</gene>
<protein>
    <submittedName>
        <fullName evidence="2">Uncharacterized protein</fullName>
    </submittedName>
</protein>
<dbReference type="Proteomes" id="UP000663836">
    <property type="component" value="Unassembled WGS sequence"/>
</dbReference>
<comment type="caution">
    <text evidence="2">The sequence shown here is derived from an EMBL/GenBank/DDBJ whole genome shotgun (WGS) entry which is preliminary data.</text>
</comment>
<proteinExistence type="predicted"/>
<evidence type="ECO:0000313" key="1">
    <source>
        <dbReference type="EMBL" id="CAF1198186.1"/>
    </source>
</evidence>
<dbReference type="AlphaFoldDB" id="A0A819A318"/>
<evidence type="ECO:0000313" key="3">
    <source>
        <dbReference type="Proteomes" id="UP000663836"/>
    </source>
</evidence>
<dbReference type="Proteomes" id="UP000663864">
    <property type="component" value="Unassembled WGS sequence"/>
</dbReference>
<evidence type="ECO:0000313" key="2">
    <source>
        <dbReference type="EMBL" id="CAF3777639.1"/>
    </source>
</evidence>
<organism evidence="2 3">
    <name type="scientific">Rotaria sordida</name>
    <dbReference type="NCBI Taxonomy" id="392033"/>
    <lineage>
        <taxon>Eukaryota</taxon>
        <taxon>Metazoa</taxon>
        <taxon>Spiralia</taxon>
        <taxon>Gnathifera</taxon>
        <taxon>Rotifera</taxon>
        <taxon>Eurotatoria</taxon>
        <taxon>Bdelloidea</taxon>
        <taxon>Philodinida</taxon>
        <taxon>Philodinidae</taxon>
        <taxon>Rotaria</taxon>
    </lineage>
</organism>
<dbReference type="InterPro" id="IPR009057">
    <property type="entry name" value="Homeodomain-like_sf"/>
</dbReference>